<protein>
    <submittedName>
        <fullName evidence="1">Uncharacterized protein</fullName>
    </submittedName>
</protein>
<proteinExistence type="predicted"/>
<dbReference type="AlphaFoldDB" id="A0A816HCP1"/>
<evidence type="ECO:0000313" key="3">
    <source>
        <dbReference type="Proteomes" id="UP000663834"/>
    </source>
</evidence>
<accession>A0A816HCP1</accession>
<evidence type="ECO:0000313" key="2">
    <source>
        <dbReference type="EMBL" id="CAF5031439.1"/>
    </source>
</evidence>
<dbReference type="Proteomes" id="UP000681720">
    <property type="component" value="Unassembled WGS sequence"/>
</dbReference>
<evidence type="ECO:0000313" key="1">
    <source>
        <dbReference type="EMBL" id="CAF1685906.1"/>
    </source>
</evidence>
<reference evidence="1" key="1">
    <citation type="submission" date="2021-02" db="EMBL/GenBank/DDBJ databases">
        <authorList>
            <person name="Nowell W R."/>
        </authorList>
    </citation>
    <scope>NUCLEOTIDE SEQUENCE</scope>
</reference>
<organism evidence="1 3">
    <name type="scientific">Rotaria magnacalcarata</name>
    <dbReference type="NCBI Taxonomy" id="392030"/>
    <lineage>
        <taxon>Eukaryota</taxon>
        <taxon>Metazoa</taxon>
        <taxon>Spiralia</taxon>
        <taxon>Gnathifera</taxon>
        <taxon>Rotifera</taxon>
        <taxon>Eurotatoria</taxon>
        <taxon>Bdelloidea</taxon>
        <taxon>Philodinida</taxon>
        <taxon>Philodinidae</taxon>
        <taxon>Rotaria</taxon>
    </lineage>
</organism>
<sequence>MLQEQDSTTKRYRLLPCYPTTSSSDLLLTNVSIDELDESQLIQRQLFGYHQPT</sequence>
<dbReference type="Proteomes" id="UP000663834">
    <property type="component" value="Unassembled WGS sequence"/>
</dbReference>
<name>A0A816HCP1_9BILA</name>
<dbReference type="EMBL" id="CAJOBJ010220167">
    <property type="protein sequence ID" value="CAF5031439.1"/>
    <property type="molecule type" value="Genomic_DNA"/>
</dbReference>
<feature type="non-terminal residue" evidence="1">
    <location>
        <position position="1"/>
    </location>
</feature>
<gene>
    <name evidence="2" type="ORF">GIL414_LOCUS58924</name>
    <name evidence="1" type="ORF">KQP761_LOCUS38522</name>
</gene>
<comment type="caution">
    <text evidence="1">The sequence shown here is derived from an EMBL/GenBank/DDBJ whole genome shotgun (WGS) entry which is preliminary data.</text>
</comment>
<dbReference type="EMBL" id="CAJNOW010021942">
    <property type="protein sequence ID" value="CAF1685906.1"/>
    <property type="molecule type" value="Genomic_DNA"/>
</dbReference>